<keyword evidence="1" id="KW-0805">Transcription regulation</keyword>
<evidence type="ECO:0000313" key="6">
    <source>
        <dbReference type="EMBL" id="WQD39562.1"/>
    </source>
</evidence>
<dbReference type="SUPFAM" id="SSF46689">
    <property type="entry name" value="Homeodomain-like"/>
    <property type="match status" value="1"/>
</dbReference>
<evidence type="ECO:0000313" key="7">
    <source>
        <dbReference type="Proteomes" id="UP001325680"/>
    </source>
</evidence>
<accession>A0ABZ0W8G0</accession>
<dbReference type="RefSeq" id="WP_114788994.1">
    <property type="nucleotide sequence ID" value="NZ_CP139960.1"/>
</dbReference>
<evidence type="ECO:0000256" key="1">
    <source>
        <dbReference type="ARBA" id="ARBA00023015"/>
    </source>
</evidence>
<sequence>MSASRNKILKKALFLFSEYGPRTTTMDDVAASSGVSKKTLYKYFENKADLIETLYHRLINHVEVKIRQVLDQANDAVAEFLNVSKLILKFSAFFPPAVIRQLKQDNVEVYSELRLFRTQFLPVILSYNIERGKGCGLYKEDVNSNIIAHLSLNQLMAYNKDITLLGHQHSGKDVQQQLVACLLYGITTHQGEDLATQHLNQYSTTVQV</sequence>
<dbReference type="InterPro" id="IPR001647">
    <property type="entry name" value="HTH_TetR"/>
</dbReference>
<dbReference type="PANTHER" id="PTHR30055">
    <property type="entry name" value="HTH-TYPE TRANSCRIPTIONAL REGULATOR RUTR"/>
    <property type="match status" value="1"/>
</dbReference>
<dbReference type="Pfam" id="PF00440">
    <property type="entry name" value="TetR_N"/>
    <property type="match status" value="1"/>
</dbReference>
<dbReference type="Gene3D" id="1.10.357.10">
    <property type="entry name" value="Tetracycline Repressor, domain 2"/>
    <property type="match status" value="1"/>
</dbReference>
<proteinExistence type="predicted"/>
<keyword evidence="7" id="KW-1185">Reference proteome</keyword>
<feature type="domain" description="HTH tetR-type" evidence="5">
    <location>
        <begin position="2"/>
        <end position="62"/>
    </location>
</feature>
<dbReference type="PROSITE" id="PS50977">
    <property type="entry name" value="HTH_TETR_2"/>
    <property type="match status" value="1"/>
</dbReference>
<gene>
    <name evidence="6" type="ORF">U0035_05305</name>
</gene>
<evidence type="ECO:0000259" key="5">
    <source>
        <dbReference type="PROSITE" id="PS50977"/>
    </source>
</evidence>
<dbReference type="InterPro" id="IPR009057">
    <property type="entry name" value="Homeodomain-like_sf"/>
</dbReference>
<feature type="DNA-binding region" description="H-T-H motif" evidence="4">
    <location>
        <begin position="25"/>
        <end position="44"/>
    </location>
</feature>
<keyword evidence="2 4" id="KW-0238">DNA-binding</keyword>
<dbReference type="Proteomes" id="UP001325680">
    <property type="component" value="Chromosome"/>
</dbReference>
<organism evidence="6 7">
    <name type="scientific">Niabella yanshanensis</name>
    <dbReference type="NCBI Taxonomy" id="577386"/>
    <lineage>
        <taxon>Bacteria</taxon>
        <taxon>Pseudomonadati</taxon>
        <taxon>Bacteroidota</taxon>
        <taxon>Chitinophagia</taxon>
        <taxon>Chitinophagales</taxon>
        <taxon>Chitinophagaceae</taxon>
        <taxon>Niabella</taxon>
    </lineage>
</organism>
<name>A0ABZ0W8G0_9BACT</name>
<dbReference type="InterPro" id="IPR050109">
    <property type="entry name" value="HTH-type_TetR-like_transc_reg"/>
</dbReference>
<evidence type="ECO:0000256" key="3">
    <source>
        <dbReference type="ARBA" id="ARBA00023163"/>
    </source>
</evidence>
<reference evidence="6 7" key="1">
    <citation type="submission" date="2023-12" db="EMBL/GenBank/DDBJ databases">
        <title>Genome sequencing and assembly of bacterial species from a model synthetic community.</title>
        <authorList>
            <person name="Hogle S.L."/>
        </authorList>
    </citation>
    <scope>NUCLEOTIDE SEQUENCE [LARGE SCALE GENOMIC DNA]</scope>
    <source>
        <strain evidence="6 7">HAMBI_3031</strain>
    </source>
</reference>
<keyword evidence="3" id="KW-0804">Transcription</keyword>
<protein>
    <submittedName>
        <fullName evidence="6">TetR/AcrR family transcriptional regulator</fullName>
    </submittedName>
</protein>
<evidence type="ECO:0000256" key="4">
    <source>
        <dbReference type="PROSITE-ProRule" id="PRU00335"/>
    </source>
</evidence>
<dbReference type="PRINTS" id="PR00455">
    <property type="entry name" value="HTHTETR"/>
</dbReference>
<dbReference type="PANTHER" id="PTHR30055:SF234">
    <property type="entry name" value="HTH-TYPE TRANSCRIPTIONAL REGULATOR BETI"/>
    <property type="match status" value="1"/>
</dbReference>
<dbReference type="EMBL" id="CP139960">
    <property type="protein sequence ID" value="WQD39562.1"/>
    <property type="molecule type" value="Genomic_DNA"/>
</dbReference>
<evidence type="ECO:0000256" key="2">
    <source>
        <dbReference type="ARBA" id="ARBA00023125"/>
    </source>
</evidence>